<evidence type="ECO:0000313" key="1">
    <source>
        <dbReference type="EMBL" id="KAI0050930.1"/>
    </source>
</evidence>
<sequence>MVSSNDVHKLFLQAVLSRRFFSTDLGKALWKKSVDIVKAADETLDVPFAVGDAGFVAFVHTINESINGLDLELSRLHDEVTGREMYALVNRRGDEVAQIASDYSPLEIAYFKALLEQIVLAPNRAYSVSSLAALREVNQLKSSMSKTQAEAVLASFVAKGWLLKSQKGRYSLSTRTLLELNPYLTSTYGEEIGECTVCNEMTTKGRGCYTPNCKGLMHDHCYKKYVDMKNKLCPACQQDWSSETNKKKLVPIGEQAAREGDERQRHSRRSTTAGSDEEEEAEQEPGDEEDGDEDEQPAPTQGRSKKGRGAKQNGARG</sequence>
<name>A0ACB8S3P3_9AGAM</name>
<reference evidence="1" key="2">
    <citation type="journal article" date="2022" name="New Phytol.">
        <title>Evolutionary transition to the ectomycorrhizal habit in the genomes of a hyperdiverse lineage of mushroom-forming fungi.</title>
        <authorList>
            <person name="Looney B."/>
            <person name="Miyauchi S."/>
            <person name="Morin E."/>
            <person name="Drula E."/>
            <person name="Courty P.E."/>
            <person name="Kohler A."/>
            <person name="Kuo A."/>
            <person name="LaButti K."/>
            <person name="Pangilinan J."/>
            <person name="Lipzen A."/>
            <person name="Riley R."/>
            <person name="Andreopoulos W."/>
            <person name="He G."/>
            <person name="Johnson J."/>
            <person name="Nolan M."/>
            <person name="Tritt A."/>
            <person name="Barry K.W."/>
            <person name="Grigoriev I.V."/>
            <person name="Nagy L.G."/>
            <person name="Hibbett D."/>
            <person name="Henrissat B."/>
            <person name="Matheny P.B."/>
            <person name="Labbe J."/>
            <person name="Martin F.M."/>
        </authorList>
    </citation>
    <scope>NUCLEOTIDE SEQUENCE</scope>
    <source>
        <strain evidence="1">FP105234-sp</strain>
    </source>
</reference>
<dbReference type="EMBL" id="MU275857">
    <property type="protein sequence ID" value="KAI0050930.1"/>
    <property type="molecule type" value="Genomic_DNA"/>
</dbReference>
<dbReference type="Proteomes" id="UP000814033">
    <property type="component" value="Unassembled WGS sequence"/>
</dbReference>
<protein>
    <submittedName>
        <fullName evidence="1">Uncharacterized protein</fullName>
    </submittedName>
</protein>
<proteinExistence type="predicted"/>
<comment type="caution">
    <text evidence="1">The sequence shown here is derived from an EMBL/GenBank/DDBJ whole genome shotgun (WGS) entry which is preliminary data.</text>
</comment>
<organism evidence="1 2">
    <name type="scientific">Auriscalpium vulgare</name>
    <dbReference type="NCBI Taxonomy" id="40419"/>
    <lineage>
        <taxon>Eukaryota</taxon>
        <taxon>Fungi</taxon>
        <taxon>Dikarya</taxon>
        <taxon>Basidiomycota</taxon>
        <taxon>Agaricomycotina</taxon>
        <taxon>Agaricomycetes</taxon>
        <taxon>Russulales</taxon>
        <taxon>Auriscalpiaceae</taxon>
        <taxon>Auriscalpium</taxon>
    </lineage>
</organism>
<reference evidence="1" key="1">
    <citation type="submission" date="2021-02" db="EMBL/GenBank/DDBJ databases">
        <authorList>
            <consortium name="DOE Joint Genome Institute"/>
            <person name="Ahrendt S."/>
            <person name="Looney B.P."/>
            <person name="Miyauchi S."/>
            <person name="Morin E."/>
            <person name="Drula E."/>
            <person name="Courty P.E."/>
            <person name="Chicoki N."/>
            <person name="Fauchery L."/>
            <person name="Kohler A."/>
            <person name="Kuo A."/>
            <person name="Labutti K."/>
            <person name="Pangilinan J."/>
            <person name="Lipzen A."/>
            <person name="Riley R."/>
            <person name="Andreopoulos W."/>
            <person name="He G."/>
            <person name="Johnson J."/>
            <person name="Barry K.W."/>
            <person name="Grigoriev I.V."/>
            <person name="Nagy L."/>
            <person name="Hibbett D."/>
            <person name="Henrissat B."/>
            <person name="Matheny P.B."/>
            <person name="Labbe J."/>
            <person name="Martin F."/>
        </authorList>
    </citation>
    <scope>NUCLEOTIDE SEQUENCE</scope>
    <source>
        <strain evidence="1">FP105234-sp</strain>
    </source>
</reference>
<accession>A0ACB8S3P3</accession>
<evidence type="ECO:0000313" key="2">
    <source>
        <dbReference type="Proteomes" id="UP000814033"/>
    </source>
</evidence>
<gene>
    <name evidence="1" type="ORF">FA95DRAFT_1580992</name>
</gene>
<keyword evidence="2" id="KW-1185">Reference proteome</keyword>